<dbReference type="EMBL" id="CAMXCT030000584">
    <property type="protein sequence ID" value="CAL4768089.1"/>
    <property type="molecule type" value="Genomic_DNA"/>
</dbReference>
<reference evidence="14" key="2">
    <citation type="submission" date="2024-04" db="EMBL/GenBank/DDBJ databases">
        <authorList>
            <person name="Chen Y."/>
            <person name="Shah S."/>
            <person name="Dougan E. K."/>
            <person name="Thang M."/>
            <person name="Chan C."/>
        </authorList>
    </citation>
    <scope>NUCLEOTIDE SEQUENCE [LARGE SCALE GENOMIC DNA]</scope>
</reference>
<dbReference type="PROSITE" id="PS50991">
    <property type="entry name" value="PYR_CT"/>
    <property type="match status" value="1"/>
</dbReference>
<dbReference type="InterPro" id="IPR005668">
    <property type="entry name" value="IPM_Synthase"/>
</dbReference>
<evidence type="ECO:0000256" key="1">
    <source>
        <dbReference type="ARBA" id="ARBA00000064"/>
    </source>
</evidence>
<keyword evidence="6" id="KW-0028">Amino-acid biosynthesis</keyword>
<sequence>MASSEEDTRQKDRRKEKERVKERDRKDRDRNDKVKSTKTRSGTTKSGRKADDDSEDDIEKEKEKDKMAFLAAIKGLREKDKAKEKARRKKSKQPSSSRSPSVRKDRKKDPKRKREQSRSRDDSSGSPEPAPKKELITASGFGAPLALPVTSIVPAAVGASDVIGVFCRSAGADQNSEQALRALPVHLQQLVMAEGSIAGLNPSAVLLGRIRKVENNAGAANAAAAAGLHRPRPETVAAAAAGDPVAKFCMQHAVDYSAENALRALPVELQCKILNEGPRGPKYCGLRASNPSAVLMSRIRKAQTLLAEMRRLGKEGSSAKRSEASEVAASAGDGSCEPACAADRGICGNGVCFCKAPYSGETCEVEFKEEYMRLGYFTVVVILSLSVIVGFFAADILWRITRPVGGPEQCLCLGGDSRSMVELCPFCQERDLASTGMGPSFDGNLAICSQVEMNGDGKVAKKPRIEECLPRMNVEKYRSFQTWYQIPFDDKWPKRSWPEKRISKAPRWCTVDLRDGNQALINPMNHEKKLRLFLHLLKLGYKEIEVGFPAASQTDFDFIRYVIDEGLIPDDVWIQVLTQCREPLILRTIEGVKGAKNVVIHVYNSTSELQRRVVFKKDREDIKNLALESVRLVKKLVDERMKGTNVRLEYSPESFTGTELDFALDVCNGVVEVWEPTPEQQVILNLPGTVEMATPNVYADQIEWMCAHIAKRDSVCISVHPHNDRGTGIAAAELAMMAGADRVEGCLFGNGERTGNVCLVTLALNLFTQGIDPEVSYVELEETIKVAEHCTELKVPERYPWAGSLVYTAFSGSHQDAIKKGLEAIKTAQVWEVPYLPIDPQDIGRHYEAIIRVNSQSGKGGIAYILEQEYGIALPKECQAEFAQVVQKISDKTSKEISAQQIYDAFTQTYLDPQEPMALLDYELSNSSTAEEVVLKARVRAAGKEHQVNGQGNGPVSAFVAGLNNTVFLPQGMAVHLSDYHSEARSHCRNAEGSEAVASVRCQAVAKKDQMKTGKPRFGVGLHRNTNTAVLKAVISAINCLCAAGDAKLFA</sequence>
<keyword evidence="8" id="KW-0479">Metal-binding</keyword>
<dbReference type="EMBL" id="CAMXCT020000584">
    <property type="protein sequence ID" value="CAL1134152.1"/>
    <property type="molecule type" value="Genomic_DNA"/>
</dbReference>
<evidence type="ECO:0000256" key="7">
    <source>
        <dbReference type="ARBA" id="ARBA00022679"/>
    </source>
</evidence>
<dbReference type="InterPro" id="IPR013785">
    <property type="entry name" value="Aldolase_TIM"/>
</dbReference>
<feature type="compositionally biased region" description="Basic and acidic residues" evidence="10">
    <location>
        <begin position="1"/>
        <end position="35"/>
    </location>
</feature>
<dbReference type="SUPFAM" id="SSF110921">
    <property type="entry name" value="2-isopropylmalate synthase LeuA, allosteric (dimerisation) domain"/>
    <property type="match status" value="1"/>
</dbReference>
<evidence type="ECO:0000256" key="4">
    <source>
        <dbReference type="ARBA" id="ARBA00012973"/>
    </source>
</evidence>
<dbReference type="Proteomes" id="UP001152797">
    <property type="component" value="Unassembled WGS sequence"/>
</dbReference>
<keyword evidence="11" id="KW-0472">Membrane</keyword>
<dbReference type="Pfam" id="PF22615">
    <property type="entry name" value="IPMS_D2"/>
    <property type="match status" value="1"/>
</dbReference>
<dbReference type="Gene3D" id="3.30.160.270">
    <property type="match status" value="1"/>
</dbReference>
<dbReference type="AlphaFoldDB" id="A0A9P1BW36"/>
<dbReference type="GO" id="GO:0009098">
    <property type="term" value="P:L-leucine biosynthetic process"/>
    <property type="evidence" value="ECO:0007669"/>
    <property type="project" value="UniProtKB-KW"/>
</dbReference>
<keyword evidence="15" id="KW-1185">Reference proteome</keyword>
<keyword evidence="11" id="KW-0812">Transmembrane</keyword>
<dbReference type="Pfam" id="PF08502">
    <property type="entry name" value="LeuA_dimer"/>
    <property type="match status" value="1"/>
</dbReference>
<dbReference type="InterPro" id="IPR054692">
    <property type="entry name" value="LeuA-like_post-cat"/>
</dbReference>
<dbReference type="PROSITE" id="PS00816">
    <property type="entry name" value="AIPM_HOMOCIT_SYNTH_2"/>
    <property type="match status" value="1"/>
</dbReference>
<dbReference type="InterPro" id="IPR000891">
    <property type="entry name" value="PYR_CT"/>
</dbReference>
<evidence type="ECO:0000313" key="13">
    <source>
        <dbReference type="EMBL" id="CAI3980777.1"/>
    </source>
</evidence>
<evidence type="ECO:0000256" key="10">
    <source>
        <dbReference type="SAM" id="MobiDB-lite"/>
    </source>
</evidence>
<dbReference type="PROSITE" id="PS00815">
    <property type="entry name" value="AIPM_HOMOCIT_SYNTH_1"/>
    <property type="match status" value="1"/>
</dbReference>
<dbReference type="GO" id="GO:0046872">
    <property type="term" value="F:metal ion binding"/>
    <property type="evidence" value="ECO:0007669"/>
    <property type="project" value="UniProtKB-KW"/>
</dbReference>
<dbReference type="Pfam" id="PF00682">
    <property type="entry name" value="HMGL-like"/>
    <property type="match status" value="1"/>
</dbReference>
<keyword evidence="9" id="KW-0100">Branched-chain amino acid biosynthesis</keyword>
<proteinExistence type="inferred from homology"/>
<comment type="pathway">
    <text evidence="2">Amino-acid biosynthesis; L-leucine biosynthesis; L-leucine from 3-methyl-2-oxobutanoate: step 1/4.</text>
</comment>
<keyword evidence="11" id="KW-1133">Transmembrane helix</keyword>
<evidence type="ECO:0000313" key="15">
    <source>
        <dbReference type="Proteomes" id="UP001152797"/>
    </source>
</evidence>
<keyword evidence="7" id="KW-0808">Transferase</keyword>
<feature type="compositionally biased region" description="Basic residues" evidence="10">
    <location>
        <begin position="104"/>
        <end position="115"/>
    </location>
</feature>
<evidence type="ECO:0000256" key="3">
    <source>
        <dbReference type="ARBA" id="ARBA00009767"/>
    </source>
</evidence>
<evidence type="ECO:0000256" key="11">
    <source>
        <dbReference type="SAM" id="Phobius"/>
    </source>
</evidence>
<evidence type="ECO:0000256" key="6">
    <source>
        <dbReference type="ARBA" id="ARBA00022605"/>
    </source>
</evidence>
<dbReference type="SUPFAM" id="SSF89000">
    <property type="entry name" value="post-HMGL domain-like"/>
    <property type="match status" value="1"/>
</dbReference>
<evidence type="ECO:0000313" key="14">
    <source>
        <dbReference type="EMBL" id="CAL1134152.1"/>
    </source>
</evidence>
<dbReference type="InterPro" id="IPR036230">
    <property type="entry name" value="LeuA_allosteric_dom_sf"/>
</dbReference>
<feature type="region of interest" description="Disordered" evidence="10">
    <location>
        <begin position="1"/>
        <end position="134"/>
    </location>
</feature>
<dbReference type="Gene3D" id="3.20.20.70">
    <property type="entry name" value="Aldolase class I"/>
    <property type="match status" value="1"/>
</dbReference>
<dbReference type="NCBIfam" id="NF002991">
    <property type="entry name" value="PRK03739.1"/>
    <property type="match status" value="1"/>
</dbReference>
<dbReference type="OrthoDB" id="418791at2759"/>
<evidence type="ECO:0000256" key="9">
    <source>
        <dbReference type="ARBA" id="ARBA00023304"/>
    </source>
</evidence>
<organism evidence="13">
    <name type="scientific">Cladocopium goreaui</name>
    <dbReference type="NCBI Taxonomy" id="2562237"/>
    <lineage>
        <taxon>Eukaryota</taxon>
        <taxon>Sar</taxon>
        <taxon>Alveolata</taxon>
        <taxon>Dinophyceae</taxon>
        <taxon>Suessiales</taxon>
        <taxon>Symbiodiniaceae</taxon>
        <taxon>Cladocopium</taxon>
    </lineage>
</organism>
<evidence type="ECO:0000259" key="12">
    <source>
        <dbReference type="PROSITE" id="PS50991"/>
    </source>
</evidence>
<comment type="catalytic activity">
    <reaction evidence="1">
        <text>3-methyl-2-oxobutanoate + acetyl-CoA + H2O = (2S)-2-isopropylmalate + CoA + H(+)</text>
        <dbReference type="Rhea" id="RHEA:21524"/>
        <dbReference type="ChEBI" id="CHEBI:1178"/>
        <dbReference type="ChEBI" id="CHEBI:11851"/>
        <dbReference type="ChEBI" id="CHEBI:15377"/>
        <dbReference type="ChEBI" id="CHEBI:15378"/>
        <dbReference type="ChEBI" id="CHEBI:57287"/>
        <dbReference type="ChEBI" id="CHEBI:57288"/>
        <dbReference type="EC" id="2.3.3.13"/>
    </reaction>
</comment>
<comment type="similarity">
    <text evidence="3">Belongs to the alpha-IPM synthase/homocitrate synthase family. LeuA type 2 subfamily.</text>
</comment>
<dbReference type="NCBIfam" id="TIGR00970">
    <property type="entry name" value="leuA_yeast"/>
    <property type="match status" value="1"/>
</dbReference>
<evidence type="ECO:0000256" key="5">
    <source>
        <dbReference type="ARBA" id="ARBA00022430"/>
    </source>
</evidence>
<dbReference type="SMART" id="SM00917">
    <property type="entry name" value="LeuA_dimer"/>
    <property type="match status" value="1"/>
</dbReference>
<name>A0A9P1BW36_9DINO</name>
<accession>A0A9P1BW36</accession>
<dbReference type="PANTHER" id="PTHR46911">
    <property type="match status" value="1"/>
</dbReference>
<dbReference type="PANTHER" id="PTHR46911:SF1">
    <property type="entry name" value="2-ISOPROPYLMALATE SYNTHASE"/>
    <property type="match status" value="1"/>
</dbReference>
<reference evidence="13" key="1">
    <citation type="submission" date="2022-10" db="EMBL/GenBank/DDBJ databases">
        <authorList>
            <person name="Chen Y."/>
            <person name="Dougan E. K."/>
            <person name="Chan C."/>
            <person name="Rhodes N."/>
            <person name="Thang M."/>
        </authorList>
    </citation>
    <scope>NUCLEOTIDE SEQUENCE</scope>
</reference>
<dbReference type="InterPro" id="IPR002034">
    <property type="entry name" value="AIPM/Hcit_synth_CS"/>
</dbReference>
<keyword evidence="5" id="KW-0432">Leucine biosynthesis</keyword>
<dbReference type="HAMAP" id="MF_00572">
    <property type="entry name" value="LeuA_type2"/>
    <property type="match status" value="1"/>
</dbReference>
<dbReference type="EC" id="2.3.3.13" evidence="4"/>
<gene>
    <name evidence="13" type="ORF">C1SCF055_LOCUS8634</name>
</gene>
<evidence type="ECO:0000256" key="8">
    <source>
        <dbReference type="ARBA" id="ARBA00022723"/>
    </source>
</evidence>
<dbReference type="InterPro" id="IPR039371">
    <property type="entry name" value="LeuA_N_DRE-TIM"/>
</dbReference>
<protein>
    <recommendedName>
        <fullName evidence="4">2-isopropylmalate synthase</fullName>
        <ecNumber evidence="4">2.3.3.13</ecNumber>
    </recommendedName>
</protein>
<evidence type="ECO:0000256" key="2">
    <source>
        <dbReference type="ARBA" id="ARBA00004689"/>
    </source>
</evidence>
<dbReference type="SUPFAM" id="SSF51569">
    <property type="entry name" value="Aldolase"/>
    <property type="match status" value="1"/>
</dbReference>
<dbReference type="InterPro" id="IPR013709">
    <property type="entry name" value="2-isopropylmalate_synth_dimer"/>
</dbReference>
<dbReference type="EMBL" id="CAMXCT010000584">
    <property type="protein sequence ID" value="CAI3980777.1"/>
    <property type="molecule type" value="Genomic_DNA"/>
</dbReference>
<feature type="transmembrane region" description="Helical" evidence="11">
    <location>
        <begin position="374"/>
        <end position="398"/>
    </location>
</feature>
<feature type="domain" description="Pyruvate carboxyltransferase" evidence="12">
    <location>
        <begin position="506"/>
        <end position="781"/>
    </location>
</feature>
<dbReference type="GO" id="GO:0003852">
    <property type="term" value="F:2-isopropylmalate synthase activity"/>
    <property type="evidence" value="ECO:0007669"/>
    <property type="project" value="UniProtKB-EC"/>
</dbReference>
<comment type="caution">
    <text evidence="13">The sequence shown here is derived from an EMBL/GenBank/DDBJ whole genome shotgun (WGS) entry which is preliminary data.</text>
</comment>
<dbReference type="CDD" id="cd07942">
    <property type="entry name" value="DRE_TIM_LeuA"/>
    <property type="match status" value="1"/>
</dbReference>